<evidence type="ECO:0000256" key="7">
    <source>
        <dbReference type="ARBA" id="ARBA00011893"/>
    </source>
</evidence>
<evidence type="ECO:0000256" key="2">
    <source>
        <dbReference type="ARBA" id="ARBA00003968"/>
    </source>
</evidence>
<organism evidence="14">
    <name type="scientific">Blautia hansenii</name>
    <name type="common">Ruminococcus hansenii</name>
    <dbReference type="NCBI Taxonomy" id="1322"/>
    <lineage>
        <taxon>Bacteria</taxon>
        <taxon>Bacillati</taxon>
        <taxon>Bacillota</taxon>
        <taxon>Clostridia</taxon>
        <taxon>Lachnospirales</taxon>
        <taxon>Lachnospiraceae</taxon>
        <taxon>Blautia</taxon>
    </lineage>
</organism>
<dbReference type="GO" id="GO:0005737">
    <property type="term" value="C:cytoplasm"/>
    <property type="evidence" value="ECO:0007669"/>
    <property type="project" value="UniProtKB-SubCell"/>
</dbReference>
<accession>A0A6N2U1R6</accession>
<evidence type="ECO:0000256" key="1">
    <source>
        <dbReference type="ARBA" id="ARBA00000868"/>
    </source>
</evidence>
<evidence type="ECO:0000256" key="9">
    <source>
        <dbReference type="ARBA" id="ARBA00022676"/>
    </source>
</evidence>
<evidence type="ECO:0000256" key="3">
    <source>
        <dbReference type="ARBA" id="ARBA00004496"/>
    </source>
</evidence>
<sequence length="179" mass="19665">MEDCKKKKIEDYVRSIPDFPQEGIIFRDVTSILEDADGFALAVDSMQKLLEGVDVDVIVGTESRGFIFGAPIAYNLHKPLVLVRKKGKLPCETVEQSYDLEYGSAVIEMHKDSIKPGQKVVIVDDLIATGGTVEAAAKLIEGLGGEVVKLVFLMELAGLKGREKLEKYDVQSVICYEGK</sequence>
<dbReference type="NCBIfam" id="TIGR01090">
    <property type="entry name" value="apt"/>
    <property type="match status" value="1"/>
</dbReference>
<dbReference type="Pfam" id="PF00156">
    <property type="entry name" value="Pribosyltran"/>
    <property type="match status" value="1"/>
</dbReference>
<gene>
    <name evidence="12 14" type="primary">apt</name>
    <name evidence="14" type="ORF">BHLFYP23_00176</name>
</gene>
<dbReference type="GO" id="GO:0003999">
    <property type="term" value="F:adenine phosphoribosyltransferase activity"/>
    <property type="evidence" value="ECO:0007669"/>
    <property type="project" value="UniProtKB-UniRule"/>
</dbReference>
<evidence type="ECO:0000256" key="6">
    <source>
        <dbReference type="ARBA" id="ARBA00011738"/>
    </source>
</evidence>
<evidence type="ECO:0000256" key="8">
    <source>
        <dbReference type="ARBA" id="ARBA00022490"/>
    </source>
</evidence>
<dbReference type="FunFam" id="3.40.50.2020:FF:000004">
    <property type="entry name" value="Adenine phosphoribosyltransferase"/>
    <property type="match status" value="1"/>
</dbReference>
<dbReference type="NCBIfam" id="NF002633">
    <property type="entry name" value="PRK02304.1-2"/>
    <property type="match status" value="1"/>
</dbReference>
<dbReference type="InterPro" id="IPR000836">
    <property type="entry name" value="PRTase_dom"/>
</dbReference>
<dbReference type="PANTHER" id="PTHR32315">
    <property type="entry name" value="ADENINE PHOSPHORIBOSYLTRANSFERASE"/>
    <property type="match status" value="1"/>
</dbReference>
<protein>
    <recommendedName>
        <fullName evidence="7 12">Adenine phosphoribosyltransferase</fullName>
        <shortName evidence="12">APRT</shortName>
        <ecNumber evidence="7 12">2.4.2.7</ecNumber>
    </recommendedName>
</protein>
<comment type="similarity">
    <text evidence="5 12">Belongs to the purine/pyrimidine phosphoribosyltransferase family.</text>
</comment>
<keyword evidence="11 12" id="KW-0660">Purine salvage</keyword>
<dbReference type="GO" id="GO:0044209">
    <property type="term" value="P:AMP salvage"/>
    <property type="evidence" value="ECO:0007669"/>
    <property type="project" value="UniProtKB-UniRule"/>
</dbReference>
<comment type="subcellular location">
    <subcellularLocation>
        <location evidence="3 12">Cytoplasm</location>
    </subcellularLocation>
</comment>
<dbReference type="GO" id="GO:0002055">
    <property type="term" value="F:adenine binding"/>
    <property type="evidence" value="ECO:0007669"/>
    <property type="project" value="TreeGrafter"/>
</dbReference>
<evidence type="ECO:0000259" key="13">
    <source>
        <dbReference type="Pfam" id="PF00156"/>
    </source>
</evidence>
<evidence type="ECO:0000256" key="11">
    <source>
        <dbReference type="ARBA" id="ARBA00022726"/>
    </source>
</evidence>
<dbReference type="HAMAP" id="MF_00004">
    <property type="entry name" value="Aden_phosphoribosyltr"/>
    <property type="match status" value="1"/>
</dbReference>
<comment type="subunit">
    <text evidence="6 12">Homodimer.</text>
</comment>
<evidence type="ECO:0000256" key="12">
    <source>
        <dbReference type="HAMAP-Rule" id="MF_00004"/>
    </source>
</evidence>
<reference evidence="14" key="1">
    <citation type="submission" date="2019-11" db="EMBL/GenBank/DDBJ databases">
        <authorList>
            <person name="Feng L."/>
        </authorList>
    </citation>
    <scope>NUCLEOTIDE SEQUENCE</scope>
    <source>
        <strain evidence="14">BhanseniiLFYP23</strain>
    </source>
</reference>
<comment type="catalytic activity">
    <reaction evidence="1 12">
        <text>AMP + diphosphate = 5-phospho-alpha-D-ribose 1-diphosphate + adenine</text>
        <dbReference type="Rhea" id="RHEA:16609"/>
        <dbReference type="ChEBI" id="CHEBI:16708"/>
        <dbReference type="ChEBI" id="CHEBI:33019"/>
        <dbReference type="ChEBI" id="CHEBI:58017"/>
        <dbReference type="ChEBI" id="CHEBI:456215"/>
        <dbReference type="EC" id="2.4.2.7"/>
    </reaction>
</comment>
<keyword evidence="9 12" id="KW-0328">Glycosyltransferase</keyword>
<evidence type="ECO:0000256" key="4">
    <source>
        <dbReference type="ARBA" id="ARBA00004659"/>
    </source>
</evidence>
<dbReference type="SUPFAM" id="SSF53271">
    <property type="entry name" value="PRTase-like"/>
    <property type="match status" value="1"/>
</dbReference>
<dbReference type="InterPro" id="IPR005764">
    <property type="entry name" value="Ade_phspho_trans"/>
</dbReference>
<dbReference type="GO" id="GO:0006168">
    <property type="term" value="P:adenine salvage"/>
    <property type="evidence" value="ECO:0007669"/>
    <property type="project" value="InterPro"/>
</dbReference>
<dbReference type="InterPro" id="IPR029057">
    <property type="entry name" value="PRTase-like"/>
</dbReference>
<keyword evidence="8 12" id="KW-0963">Cytoplasm</keyword>
<dbReference type="NCBIfam" id="NF002634">
    <property type="entry name" value="PRK02304.1-3"/>
    <property type="match status" value="1"/>
</dbReference>
<dbReference type="GO" id="GO:0006166">
    <property type="term" value="P:purine ribonucleoside salvage"/>
    <property type="evidence" value="ECO:0007669"/>
    <property type="project" value="UniProtKB-UniRule"/>
</dbReference>
<keyword evidence="10 12" id="KW-0808">Transferase</keyword>
<dbReference type="GO" id="GO:0016208">
    <property type="term" value="F:AMP binding"/>
    <property type="evidence" value="ECO:0007669"/>
    <property type="project" value="TreeGrafter"/>
</dbReference>
<dbReference type="Gene3D" id="3.40.50.2020">
    <property type="match status" value="1"/>
</dbReference>
<dbReference type="AlphaFoldDB" id="A0A6N2U1R6"/>
<feature type="domain" description="Phosphoribosyltransferase" evidence="13">
    <location>
        <begin position="53"/>
        <end position="171"/>
    </location>
</feature>
<comment type="pathway">
    <text evidence="4 12">Purine metabolism; AMP biosynthesis via salvage pathway; AMP from adenine: step 1/1.</text>
</comment>
<dbReference type="UniPathway" id="UPA00588">
    <property type="reaction ID" value="UER00646"/>
</dbReference>
<dbReference type="EC" id="2.4.2.7" evidence="7 12"/>
<evidence type="ECO:0000256" key="10">
    <source>
        <dbReference type="ARBA" id="ARBA00022679"/>
    </source>
</evidence>
<dbReference type="PANTHER" id="PTHR32315:SF3">
    <property type="entry name" value="ADENINE PHOSPHORIBOSYLTRANSFERASE"/>
    <property type="match status" value="1"/>
</dbReference>
<evidence type="ECO:0000256" key="5">
    <source>
        <dbReference type="ARBA" id="ARBA00008391"/>
    </source>
</evidence>
<dbReference type="InterPro" id="IPR050054">
    <property type="entry name" value="UPRTase/APRTase"/>
</dbReference>
<dbReference type="EMBL" id="CACRSY010000012">
    <property type="protein sequence ID" value="VYT10682.1"/>
    <property type="molecule type" value="Genomic_DNA"/>
</dbReference>
<evidence type="ECO:0000313" key="14">
    <source>
        <dbReference type="EMBL" id="VYT10682.1"/>
    </source>
</evidence>
<comment type="function">
    <text evidence="2 12">Catalyzes a salvage reaction resulting in the formation of AMP, that is energically less costly than de novo synthesis.</text>
</comment>
<dbReference type="RefSeq" id="WP_004222987.1">
    <property type="nucleotide sequence ID" value="NZ_CACRSY010000012.1"/>
</dbReference>
<name>A0A6N2U1R6_BLAHA</name>
<dbReference type="CDD" id="cd06223">
    <property type="entry name" value="PRTases_typeI"/>
    <property type="match status" value="1"/>
</dbReference>
<dbReference type="NCBIfam" id="NF002636">
    <property type="entry name" value="PRK02304.1-5"/>
    <property type="match status" value="1"/>
</dbReference>
<proteinExistence type="inferred from homology"/>